<dbReference type="GO" id="GO:0032968">
    <property type="term" value="P:positive regulation of transcription elongation by RNA polymerase II"/>
    <property type="evidence" value="ECO:0007669"/>
    <property type="project" value="EnsemblFungi"/>
</dbReference>
<sequence length="1080" mass="123629">MSTELDTSTSKMLKGDGFPNGTGGTVKQNQSGTLEPSNSNTPNTNGNDDSIPSTAATTDPLIHQGNINPQLKSPRASVMSSNANMNDNPDSDLKPNHHHQRYQTPPPIPHVEINQVPMSLIVRNITIFTIKEISQFMKTNLHTDPSSPSSSSSIKKMNFLKLIIFLRNQFLKLYVLIKWTRTIKNNNFNNMIDLLNWFRTTNMLVNNCIWSLKGNLTSMANAKLPNVDLVSALEVLSLGRTNLPTHDFKLSGESNNTFLKIPNDLILKKLKDLNLLVSIKISLMDIPKQFDNDYFIANGRIYLKVENEFQIQLSTIDRHSPLFFVDLNLLLTNFELTVPNKQRLEKLINEILLKNPKPLFALYQFLHKYVITLQLYSINLELSRLENFGKFSGGNLIHSYDSKKCLISIRYWLQNKMKNMGKIIIGVDKKTDNLILKWDNNNAKESKGMSTTYTNISTNLESILDEIMYNHCQLIKSDLLARDIFLEDDENNDVLLFQIPTTCLSMSSIQLKIDLISGVFFFKNPTPFLSNYIQQMNRASSIEELIKVLHRLKLDKIKNILHNMFEKTGWICSKTIKLDRPIKTKLNTTSESQILQHDMFICLPSWPVNWYLIITILSSKSSCVIEKRIGKILSIKGKWELTYLDDTNIATSKLETITYQKVLSLQNTILHRIVNHMLIDSLNQLKIRNKICSGESISSALPSYITKNKLSLSSLSSPSQDKILGDNLRQNNQESNDYTSIITLELESFLEGSKALNGILASSMFLRIDYARSEIRLYAKFKRNTMLIQCQCDDLSIHFVPHDSLAFFLSEKFTNLSLIIHHLTTFRQKLLQLVILTDVVERLHKNFSSNYFKIIELKANEISFKYLKDSSDDQDCTISIITKDQTVQNLTVKLAPSNPQHIIQPFIDASHLDYHFIFSYLQFTSSLFSTFKNILNERDANGNRPVRFTTVNLGLHNLNEYQLVYCNREAGTKITIIIELKNVIHNGRRNLQFYIHFSDDEHITTKSKAYPMMHQVRNQIFMLDTKSIQNGLNNANKLKTDCKYPNAIKLIHGISCDSTDIEPILSEIHDILKIDSNTAK</sequence>
<comment type="similarity">
    <text evidence="2 9">Belongs to the Mediator complex subunit 14 family.</text>
</comment>
<reference evidence="12 13" key="1">
    <citation type="journal article" date="2011" name="Proc. Natl. Acad. Sci. U.S.A.">
        <title>Evolutionary erosion of yeast sex chromosomes by mating-type switching accidents.</title>
        <authorList>
            <person name="Gordon J.L."/>
            <person name="Armisen D."/>
            <person name="Proux-Wera E."/>
            <person name="Oheigeartaigh S.S."/>
            <person name="Byrne K.P."/>
            <person name="Wolfe K.H."/>
        </authorList>
    </citation>
    <scope>NUCLEOTIDE SEQUENCE [LARGE SCALE GENOMIC DNA]</scope>
    <source>
        <strain evidence="13">ATCC 10597 / BCRC 20456 / CBS 421 / NBRC 0211 / NRRL Y-12639</strain>
    </source>
</reference>
<organism evidence="12 13">
    <name type="scientific">Naumovozyma dairenensis (strain ATCC 10597 / BCRC 20456 / CBS 421 / NBRC 0211 / NRRL Y-12639)</name>
    <name type="common">Saccharomyces dairenensis</name>
    <dbReference type="NCBI Taxonomy" id="1071378"/>
    <lineage>
        <taxon>Eukaryota</taxon>
        <taxon>Fungi</taxon>
        <taxon>Dikarya</taxon>
        <taxon>Ascomycota</taxon>
        <taxon>Saccharomycotina</taxon>
        <taxon>Saccharomycetes</taxon>
        <taxon>Saccharomycetales</taxon>
        <taxon>Saccharomycetaceae</taxon>
        <taxon>Naumovozyma</taxon>
    </lineage>
</organism>
<accession>G0W953</accession>
<comment type="subcellular location">
    <subcellularLocation>
        <location evidence="1 9">Nucleus</location>
    </subcellularLocation>
</comment>
<protein>
    <recommendedName>
        <fullName evidence="3 9">Mediator of RNA polymerase II transcription subunit 14</fullName>
    </recommendedName>
    <alternativeName>
        <fullName evidence="8 9">Mediator complex subunit 14</fullName>
    </alternativeName>
</protein>
<comment type="function">
    <text evidence="9">Component of the Mediator complex, a coactivator involved in the regulated transcription of nearly all RNA polymerase II-dependent genes. Mediator functions as a bridge to convey information from gene-specific regulatory proteins to the basal RNA polymerase II transcription machinery. Mediator is recruited to promoters by direct interactions with regulatory proteins and serves as a scaffold for the assembly of a functional preinitiation complex with RNA polymerase II and the general transcription factors.</text>
</comment>
<keyword evidence="5 9" id="KW-0010">Activator</keyword>
<evidence type="ECO:0000256" key="1">
    <source>
        <dbReference type="ARBA" id="ARBA00004123"/>
    </source>
</evidence>
<dbReference type="AlphaFoldDB" id="G0W953"/>
<dbReference type="GO" id="GO:0051123">
    <property type="term" value="P:RNA polymerase II preinitiation complex assembly"/>
    <property type="evidence" value="ECO:0007669"/>
    <property type="project" value="EnsemblFungi"/>
</dbReference>
<name>G0W953_NAUDC</name>
<dbReference type="GeneID" id="11494694"/>
<dbReference type="GO" id="GO:0001093">
    <property type="term" value="F:TFIIB-class transcription factor binding"/>
    <property type="evidence" value="ECO:0007669"/>
    <property type="project" value="EnsemblFungi"/>
</dbReference>
<evidence type="ECO:0000256" key="9">
    <source>
        <dbReference type="RuleBase" id="RU365082"/>
    </source>
</evidence>
<feature type="compositionally biased region" description="Polar residues" evidence="10">
    <location>
        <begin position="78"/>
        <end position="88"/>
    </location>
</feature>
<dbReference type="EMBL" id="HE580269">
    <property type="protein sequence ID" value="CCD24314.1"/>
    <property type="molecule type" value="Genomic_DNA"/>
</dbReference>
<dbReference type="Pfam" id="PF08638">
    <property type="entry name" value="Med14"/>
    <property type="match status" value="1"/>
</dbReference>
<feature type="compositionally biased region" description="Low complexity" evidence="10">
    <location>
        <begin position="36"/>
        <end position="49"/>
    </location>
</feature>
<dbReference type="GO" id="GO:0016592">
    <property type="term" value="C:mediator complex"/>
    <property type="evidence" value="ECO:0007669"/>
    <property type="project" value="UniProtKB-UniRule"/>
</dbReference>
<dbReference type="eggNOG" id="KOG1875">
    <property type="taxonomic scope" value="Eukaryota"/>
</dbReference>
<dbReference type="GO" id="GO:0000122">
    <property type="term" value="P:negative regulation of transcription by RNA polymerase II"/>
    <property type="evidence" value="ECO:0007669"/>
    <property type="project" value="EnsemblFungi"/>
</dbReference>
<dbReference type="RefSeq" id="XP_003669557.1">
    <property type="nucleotide sequence ID" value="XM_003669509.1"/>
</dbReference>
<evidence type="ECO:0000256" key="6">
    <source>
        <dbReference type="ARBA" id="ARBA00023163"/>
    </source>
</evidence>
<gene>
    <name evidence="12" type="primary">NDAI0C06550</name>
    <name evidence="12" type="ordered locus">NDAI_0C06550</name>
</gene>
<comment type="subunit">
    <text evidence="9">Component of the Mediator complex.</text>
</comment>
<dbReference type="GO" id="GO:0060261">
    <property type="term" value="P:positive regulation of transcription initiation by RNA polymerase II"/>
    <property type="evidence" value="ECO:0007669"/>
    <property type="project" value="EnsemblFungi"/>
</dbReference>
<dbReference type="HOGENOM" id="CLU_286680_0_0_1"/>
<feature type="compositionally biased region" description="Polar residues" evidence="10">
    <location>
        <begin position="1"/>
        <end position="11"/>
    </location>
</feature>
<dbReference type="Proteomes" id="UP000000689">
    <property type="component" value="Chromosome 3"/>
</dbReference>
<dbReference type="PANTHER" id="PTHR12809:SF2">
    <property type="entry name" value="MEDIATOR OF RNA POLYMERASE II TRANSCRIPTION SUBUNIT 14"/>
    <property type="match status" value="1"/>
</dbReference>
<dbReference type="OMA" id="MIDLLNW"/>
<evidence type="ECO:0000256" key="2">
    <source>
        <dbReference type="ARBA" id="ARBA00007813"/>
    </source>
</evidence>
<evidence type="ECO:0000256" key="5">
    <source>
        <dbReference type="ARBA" id="ARBA00023159"/>
    </source>
</evidence>
<dbReference type="PANTHER" id="PTHR12809">
    <property type="entry name" value="MEDIATOR COMPLEX SUBUNIT"/>
    <property type="match status" value="1"/>
</dbReference>
<evidence type="ECO:0000313" key="12">
    <source>
        <dbReference type="EMBL" id="CCD24314.1"/>
    </source>
</evidence>
<dbReference type="GO" id="GO:0003712">
    <property type="term" value="F:transcription coregulator activity"/>
    <property type="evidence" value="ECO:0007669"/>
    <property type="project" value="UniProtKB-UniRule"/>
</dbReference>
<keyword evidence="13" id="KW-1185">Reference proteome</keyword>
<feature type="domain" description="Mediator complex subunit MED14 N-terminal" evidence="11">
    <location>
        <begin position="115"/>
        <end position="316"/>
    </location>
</feature>
<keyword evidence="4 9" id="KW-0805">Transcription regulation</keyword>
<keyword evidence="7 9" id="KW-0539">Nucleus</keyword>
<dbReference type="InterPro" id="IPR013947">
    <property type="entry name" value="Mediator_Med14"/>
</dbReference>
<evidence type="ECO:0000259" key="11">
    <source>
        <dbReference type="Pfam" id="PF08638"/>
    </source>
</evidence>
<proteinExistence type="inferred from homology"/>
<evidence type="ECO:0000313" key="13">
    <source>
        <dbReference type="Proteomes" id="UP000000689"/>
    </source>
</evidence>
<evidence type="ECO:0000256" key="4">
    <source>
        <dbReference type="ARBA" id="ARBA00023015"/>
    </source>
</evidence>
<evidence type="ECO:0000256" key="7">
    <source>
        <dbReference type="ARBA" id="ARBA00023242"/>
    </source>
</evidence>
<dbReference type="OrthoDB" id="205099at2759"/>
<feature type="compositionally biased region" description="Polar residues" evidence="10">
    <location>
        <begin position="25"/>
        <end position="35"/>
    </location>
</feature>
<dbReference type="STRING" id="1071378.G0W953"/>
<dbReference type="KEGG" id="ndi:NDAI_0C06550"/>
<evidence type="ECO:0000256" key="8">
    <source>
        <dbReference type="ARBA" id="ARBA00032007"/>
    </source>
</evidence>
<evidence type="ECO:0000256" key="10">
    <source>
        <dbReference type="SAM" id="MobiDB-lite"/>
    </source>
</evidence>
<dbReference type="GO" id="GO:0061629">
    <property type="term" value="F:RNA polymerase II-specific DNA-binding transcription factor binding"/>
    <property type="evidence" value="ECO:0007669"/>
    <property type="project" value="EnsemblFungi"/>
</dbReference>
<keyword evidence="6 9" id="KW-0804">Transcription</keyword>
<evidence type="ECO:0000256" key="3">
    <source>
        <dbReference type="ARBA" id="ARBA00019619"/>
    </source>
</evidence>
<dbReference type="GO" id="GO:0070847">
    <property type="term" value="C:core mediator complex"/>
    <property type="evidence" value="ECO:0007669"/>
    <property type="project" value="EnsemblFungi"/>
</dbReference>
<dbReference type="InterPro" id="IPR055122">
    <property type="entry name" value="Med14_N"/>
</dbReference>
<feature type="region of interest" description="Disordered" evidence="10">
    <location>
        <begin position="1"/>
        <end position="101"/>
    </location>
</feature>